<dbReference type="GO" id="GO:0045493">
    <property type="term" value="P:xylan catabolic process"/>
    <property type="evidence" value="ECO:0007669"/>
    <property type="project" value="UniProtKB-UniRule"/>
</dbReference>
<feature type="compositionally biased region" description="Pro residues" evidence="9">
    <location>
        <begin position="18"/>
        <end position="37"/>
    </location>
</feature>
<organism evidence="11 12">
    <name type="scientific">Epicoccum nigrum</name>
    <name type="common">Soil fungus</name>
    <name type="synonym">Epicoccum purpurascens</name>
    <dbReference type="NCBI Taxonomy" id="105696"/>
    <lineage>
        <taxon>Eukaryota</taxon>
        <taxon>Fungi</taxon>
        <taxon>Dikarya</taxon>
        <taxon>Ascomycota</taxon>
        <taxon>Pezizomycotina</taxon>
        <taxon>Dothideomycetes</taxon>
        <taxon>Pleosporomycetidae</taxon>
        <taxon>Pleosporales</taxon>
        <taxon>Pleosporineae</taxon>
        <taxon>Didymellaceae</taxon>
        <taxon>Epicoccum</taxon>
    </lineage>
</organism>
<evidence type="ECO:0000256" key="10">
    <source>
        <dbReference type="SAM" id="SignalP"/>
    </source>
</evidence>
<evidence type="ECO:0000256" key="4">
    <source>
        <dbReference type="ARBA" id="ARBA00022525"/>
    </source>
</evidence>
<evidence type="ECO:0000256" key="3">
    <source>
        <dbReference type="ARBA" id="ARBA00007396"/>
    </source>
</evidence>
<evidence type="ECO:0000256" key="5">
    <source>
        <dbReference type="ARBA" id="ARBA00022729"/>
    </source>
</evidence>
<dbReference type="InterPro" id="IPR005193">
    <property type="entry name" value="GH62_arabinosidase"/>
</dbReference>
<evidence type="ECO:0000256" key="8">
    <source>
        <dbReference type="RuleBase" id="RU368117"/>
    </source>
</evidence>
<comment type="similarity">
    <text evidence="3 8">Belongs to the glycosyl hydrolase 62 family.</text>
</comment>
<dbReference type="InParanoid" id="A0A1Y2LJN9"/>
<accession>A0A1Y2LJN9</accession>
<proteinExistence type="inferred from homology"/>
<feature type="compositionally biased region" description="Low complexity" evidence="9">
    <location>
        <begin position="38"/>
        <end position="47"/>
    </location>
</feature>
<gene>
    <name evidence="11" type="ORF">B5807_11597</name>
</gene>
<dbReference type="SUPFAM" id="SSF75005">
    <property type="entry name" value="Arabinanase/levansucrase/invertase"/>
    <property type="match status" value="1"/>
</dbReference>
<dbReference type="EC" id="3.2.1.55" evidence="8"/>
<dbReference type="STRING" id="105696.A0A1Y2LJN9"/>
<comment type="catalytic activity">
    <reaction evidence="1 8">
        <text>Hydrolysis of terminal non-reducing alpha-L-arabinofuranoside residues in alpha-L-arabinosides.</text>
        <dbReference type="EC" id="3.2.1.55"/>
    </reaction>
</comment>
<dbReference type="InterPro" id="IPR023296">
    <property type="entry name" value="Glyco_hydro_beta-prop_sf"/>
</dbReference>
<name>A0A1Y2LJN9_EPING</name>
<dbReference type="OMA" id="WSKDISH"/>
<reference evidence="11 12" key="1">
    <citation type="journal article" date="2017" name="Genome Announc.">
        <title>Genome sequence of the saprophytic ascomycete Epicoccum nigrum ICMP 19927 strain isolated from New Zealand.</title>
        <authorList>
            <person name="Fokin M."/>
            <person name="Fleetwood D."/>
            <person name="Weir B.S."/>
            <person name="Villas-Boas S.G."/>
        </authorList>
    </citation>
    <scope>NUCLEOTIDE SEQUENCE [LARGE SCALE GENOMIC DNA]</scope>
    <source>
        <strain evidence="11 12">ICMP 19927</strain>
    </source>
</reference>
<keyword evidence="12" id="KW-1185">Reference proteome</keyword>
<feature type="region of interest" description="Disordered" evidence="9">
    <location>
        <begin position="16"/>
        <end position="50"/>
    </location>
</feature>
<evidence type="ECO:0000256" key="9">
    <source>
        <dbReference type="SAM" id="MobiDB-lite"/>
    </source>
</evidence>
<evidence type="ECO:0000256" key="7">
    <source>
        <dbReference type="ARBA" id="ARBA00023295"/>
    </source>
</evidence>
<dbReference type="Pfam" id="PF03664">
    <property type="entry name" value="Glyco_hydro_62"/>
    <property type="match status" value="1"/>
</dbReference>
<evidence type="ECO:0000256" key="2">
    <source>
        <dbReference type="ARBA" id="ARBA00004613"/>
    </source>
</evidence>
<dbReference type="Gene3D" id="2.115.10.20">
    <property type="entry name" value="Glycosyl hydrolase domain, family 43"/>
    <property type="match status" value="1"/>
</dbReference>
<dbReference type="GO" id="GO:0005576">
    <property type="term" value="C:extracellular region"/>
    <property type="evidence" value="ECO:0007669"/>
    <property type="project" value="UniProtKB-SubCell"/>
</dbReference>
<evidence type="ECO:0000256" key="6">
    <source>
        <dbReference type="ARBA" id="ARBA00022801"/>
    </source>
</evidence>
<keyword evidence="5 8" id="KW-0732">Signal</keyword>
<feature type="chain" id="PRO_5012486050" description="Alpha-L-arabinofuranosidase" evidence="10">
    <location>
        <begin position="17"/>
        <end position="373"/>
    </location>
</feature>
<dbReference type="GO" id="GO:0046556">
    <property type="term" value="F:alpha-L-arabinofuranosidase activity"/>
    <property type="evidence" value="ECO:0007669"/>
    <property type="project" value="UniProtKB-UniRule"/>
</dbReference>
<sequence>MKWSSIFLTLAATAFAAPPEPPRPSSPPSPSGPPGHPGHPSSPSHKPAQLPSSFKWTSTGVLVTPKDDERKIAGVKDPSIVFHKGTYHVFASSAKAEGYNLLYFNFTDIAKANDAPFFYLDQAPLGTGYRAAPQVFYFVPQKLWYLVYQDDNAAYSTNPDISNPAGWTAPKVFYPDGTPALIAEGLVNPQQGYWVDMWVICDDRDCHLFSHDDNGRLYRSQTALKNFPNGMGEPVIALSEPRKEDLFEASNVYRLDEDTYLLLVECIGKGESGGGVRYFKSWTAKDLAGPWNALQSSQANPFMGAANVKFPHGQNWTVSISHGEMVRTEVDQKLKLGPCGTWQFLYQGINPGPTNATYNALPWDLGLLTQDSC</sequence>
<dbReference type="AlphaFoldDB" id="A0A1Y2LJN9"/>
<protein>
    <recommendedName>
        <fullName evidence="8">Alpha-L-arabinofuranosidase</fullName>
        <ecNumber evidence="8">3.2.1.55</ecNumber>
    </recommendedName>
</protein>
<comment type="subcellular location">
    <subcellularLocation>
        <location evidence="2 8">Secreted</location>
    </subcellularLocation>
</comment>
<keyword evidence="6 8" id="KW-0378">Hydrolase</keyword>
<evidence type="ECO:0000256" key="1">
    <source>
        <dbReference type="ARBA" id="ARBA00001462"/>
    </source>
</evidence>
<dbReference type="CDD" id="cd08987">
    <property type="entry name" value="GH62"/>
    <property type="match status" value="1"/>
</dbReference>
<dbReference type="EMBL" id="KZ107862">
    <property type="protein sequence ID" value="OSS43722.1"/>
    <property type="molecule type" value="Genomic_DNA"/>
</dbReference>
<feature type="signal peptide" evidence="10">
    <location>
        <begin position="1"/>
        <end position="16"/>
    </location>
</feature>
<comment type="function">
    <text evidence="8">Alpha-L-arabinofuranosidase involved in the hydrolysis of xylan, a major structural heterogeneous polysaccharide found in plant biomass representing the second most abundant polysaccharide in the biosphere, after cellulose.</text>
</comment>
<dbReference type="PANTHER" id="PTHR40631:SF2">
    <property type="entry name" value="ALPHA-L-ARABINOFURANOSIDASE"/>
    <property type="match status" value="1"/>
</dbReference>
<evidence type="ECO:0000313" key="12">
    <source>
        <dbReference type="Proteomes" id="UP000193240"/>
    </source>
</evidence>
<keyword evidence="7 8" id="KW-0326">Glycosidase</keyword>
<dbReference type="GO" id="GO:0046373">
    <property type="term" value="P:L-arabinose metabolic process"/>
    <property type="evidence" value="ECO:0007669"/>
    <property type="project" value="UniProtKB-UniRule"/>
</dbReference>
<keyword evidence="4 8" id="KW-0964">Secreted</keyword>
<dbReference type="Proteomes" id="UP000193240">
    <property type="component" value="Unassembled WGS sequence"/>
</dbReference>
<dbReference type="PANTHER" id="PTHR40631">
    <property type="entry name" value="ALPHA-L-ARABINOFURANOSIDASE AXHA-2-RELATED"/>
    <property type="match status" value="1"/>
</dbReference>
<evidence type="ECO:0000313" key="11">
    <source>
        <dbReference type="EMBL" id="OSS43722.1"/>
    </source>
</evidence>